<evidence type="ECO:0000313" key="10">
    <source>
        <dbReference type="Proteomes" id="UP000504640"/>
    </source>
</evidence>
<keyword evidence="8" id="KW-1015">Disulfide bond</keyword>
<keyword evidence="4" id="KW-0929">Antimicrobial</keyword>
<dbReference type="GeneID" id="116562650"/>
<evidence type="ECO:0000256" key="8">
    <source>
        <dbReference type="ARBA" id="ARBA00023157"/>
    </source>
</evidence>
<keyword evidence="7" id="KW-0044">Antibiotic</keyword>
<comment type="subcellular location">
    <subcellularLocation>
        <location evidence="1">Secreted</location>
    </subcellularLocation>
</comment>
<dbReference type="RefSeq" id="XP_032150795.1">
    <property type="nucleotide sequence ID" value="XM_032294904.1"/>
</dbReference>
<evidence type="ECO:0000256" key="7">
    <source>
        <dbReference type="ARBA" id="ARBA00023022"/>
    </source>
</evidence>
<evidence type="ECO:0000256" key="2">
    <source>
        <dbReference type="ARBA" id="ARBA00007371"/>
    </source>
</evidence>
<dbReference type="Proteomes" id="UP000504640">
    <property type="component" value="Unplaced"/>
</dbReference>
<sequence>MHCLLMKSLLFTLAVFMLLAQLVSGNWVGKKCANKTGICKKTCKPGEMHAMPAEKMCGKDSVCCVPARRSGHPSVCVEKKTTRHSTATTTRSLMMNTALMSSMASVTRVAATPVSVTS</sequence>
<organism evidence="10 11">
    <name type="scientific">Sapajus apella</name>
    <name type="common">Brown-capped capuchin</name>
    <name type="synonym">Cebus apella</name>
    <dbReference type="NCBI Taxonomy" id="9515"/>
    <lineage>
        <taxon>Eukaryota</taxon>
        <taxon>Metazoa</taxon>
        <taxon>Chordata</taxon>
        <taxon>Craniata</taxon>
        <taxon>Vertebrata</taxon>
        <taxon>Euteleostomi</taxon>
        <taxon>Mammalia</taxon>
        <taxon>Eutheria</taxon>
        <taxon>Euarchontoglires</taxon>
        <taxon>Primates</taxon>
        <taxon>Haplorrhini</taxon>
        <taxon>Platyrrhini</taxon>
        <taxon>Cebidae</taxon>
        <taxon>Cebinae</taxon>
        <taxon>Sapajus</taxon>
    </lineage>
</organism>
<dbReference type="InterPro" id="IPR050544">
    <property type="entry name" value="Beta-defensin"/>
</dbReference>
<evidence type="ECO:0000313" key="11">
    <source>
        <dbReference type="RefSeq" id="XP_032150795.1"/>
    </source>
</evidence>
<gene>
    <name evidence="11" type="primary">DEFB126</name>
</gene>
<dbReference type="PANTHER" id="PTHR15001">
    <property type="entry name" value="BETA-DEFENSIN 123-RELATED"/>
    <property type="match status" value="1"/>
</dbReference>
<dbReference type="CTD" id="81623"/>
<evidence type="ECO:0000256" key="3">
    <source>
        <dbReference type="ARBA" id="ARBA00022525"/>
    </source>
</evidence>
<dbReference type="AlphaFoldDB" id="A0A6J3J8N9"/>
<keyword evidence="6" id="KW-0211">Defensin</keyword>
<dbReference type="PANTHER" id="PTHR15001:SF3">
    <property type="entry name" value="BETA-DEFENSIN 123"/>
    <property type="match status" value="1"/>
</dbReference>
<evidence type="ECO:0000256" key="4">
    <source>
        <dbReference type="ARBA" id="ARBA00022529"/>
    </source>
</evidence>
<keyword evidence="5 9" id="KW-0732">Signal</keyword>
<dbReference type="GO" id="GO:0042742">
    <property type="term" value="P:defense response to bacterium"/>
    <property type="evidence" value="ECO:0007669"/>
    <property type="project" value="UniProtKB-KW"/>
</dbReference>
<keyword evidence="3" id="KW-0964">Secreted</keyword>
<proteinExistence type="inferred from homology"/>
<feature type="chain" id="PRO_5040937594" evidence="9">
    <location>
        <begin position="26"/>
        <end position="118"/>
    </location>
</feature>
<protein>
    <submittedName>
        <fullName evidence="11">Beta-defensin 126</fullName>
    </submittedName>
</protein>
<evidence type="ECO:0000256" key="6">
    <source>
        <dbReference type="ARBA" id="ARBA00022940"/>
    </source>
</evidence>
<comment type="similarity">
    <text evidence="2">Belongs to the beta-defensin family.</text>
</comment>
<feature type="signal peptide" evidence="9">
    <location>
        <begin position="1"/>
        <end position="25"/>
    </location>
</feature>
<reference evidence="11" key="1">
    <citation type="submission" date="2025-08" db="UniProtKB">
        <authorList>
            <consortium name="RefSeq"/>
        </authorList>
    </citation>
    <scope>IDENTIFICATION</scope>
    <source>
        <tissue evidence="11">Blood</tissue>
    </source>
</reference>
<name>A0A6J3J8N9_SAPAP</name>
<keyword evidence="10" id="KW-1185">Reference proteome</keyword>
<evidence type="ECO:0000256" key="9">
    <source>
        <dbReference type="SAM" id="SignalP"/>
    </source>
</evidence>
<accession>A0A6J3J8N9</accession>
<dbReference type="GO" id="GO:0005576">
    <property type="term" value="C:extracellular region"/>
    <property type="evidence" value="ECO:0007669"/>
    <property type="project" value="UniProtKB-SubCell"/>
</dbReference>
<evidence type="ECO:0000256" key="5">
    <source>
        <dbReference type="ARBA" id="ARBA00022729"/>
    </source>
</evidence>
<evidence type="ECO:0000256" key="1">
    <source>
        <dbReference type="ARBA" id="ARBA00004613"/>
    </source>
</evidence>